<keyword evidence="1" id="KW-0812">Transmembrane</keyword>
<evidence type="ECO:0000313" key="2">
    <source>
        <dbReference type="EMBL" id="MDN4072824.1"/>
    </source>
</evidence>
<keyword evidence="1" id="KW-1133">Transmembrane helix</keyword>
<organism evidence="2 3">
    <name type="scientific">Fictibacillus terranigra</name>
    <dbReference type="NCBI Taxonomy" id="3058424"/>
    <lineage>
        <taxon>Bacteria</taxon>
        <taxon>Bacillati</taxon>
        <taxon>Bacillota</taxon>
        <taxon>Bacilli</taxon>
        <taxon>Bacillales</taxon>
        <taxon>Fictibacillaceae</taxon>
        <taxon>Fictibacillus</taxon>
    </lineage>
</organism>
<proteinExistence type="predicted"/>
<evidence type="ECO:0000313" key="3">
    <source>
        <dbReference type="Proteomes" id="UP001168694"/>
    </source>
</evidence>
<feature type="transmembrane region" description="Helical" evidence="1">
    <location>
        <begin position="33"/>
        <end position="53"/>
    </location>
</feature>
<evidence type="ECO:0000256" key="1">
    <source>
        <dbReference type="SAM" id="Phobius"/>
    </source>
</evidence>
<gene>
    <name evidence="2" type="ORF">QYF49_07235</name>
</gene>
<protein>
    <submittedName>
        <fullName evidence="2">Uncharacterized protein</fullName>
    </submittedName>
</protein>
<dbReference type="RefSeq" id="WP_290398908.1">
    <property type="nucleotide sequence ID" value="NZ_JAUHLN010000001.1"/>
</dbReference>
<sequence length="116" mass="12897">MELSFPSTSKGIEDLHSSIETNAGAVSRYLYDYGIGFTAILSVTASLLALALVQDRGRKVPNWLLLTPACMGGSFFIYNSLVTLYKMLSCSIRLSENREFDPWVLLLMLKIQEVKG</sequence>
<keyword evidence="3" id="KW-1185">Reference proteome</keyword>
<dbReference type="EMBL" id="JAUHLN010000001">
    <property type="protein sequence ID" value="MDN4072824.1"/>
    <property type="molecule type" value="Genomic_DNA"/>
</dbReference>
<feature type="transmembrane region" description="Helical" evidence="1">
    <location>
        <begin position="65"/>
        <end position="88"/>
    </location>
</feature>
<name>A0ABT8E4J6_9BACL</name>
<reference evidence="2" key="1">
    <citation type="submission" date="2023-06" db="EMBL/GenBank/DDBJ databases">
        <title>Draft Genome Sequences of Representative Paenibacillus Polymyxa, Bacillus cereus, Fictibacillus sp., and Brevibacillus agri Strains Isolated from Amazonian Dark Earth.</title>
        <authorList>
            <person name="Pellegrinetti T.A."/>
            <person name="Cunha I.C.M."/>
            <person name="Chaves M.G."/>
            <person name="Freitas A.S."/>
            <person name="Silva A.V.R."/>
            <person name="Tsai S.M."/>
            <person name="Mendes L.W."/>
        </authorList>
    </citation>
    <scope>NUCLEOTIDE SEQUENCE</scope>
    <source>
        <strain evidence="2">CENA-BCM004</strain>
    </source>
</reference>
<dbReference type="Proteomes" id="UP001168694">
    <property type="component" value="Unassembled WGS sequence"/>
</dbReference>
<comment type="caution">
    <text evidence="2">The sequence shown here is derived from an EMBL/GenBank/DDBJ whole genome shotgun (WGS) entry which is preliminary data.</text>
</comment>
<keyword evidence="1" id="KW-0472">Membrane</keyword>
<accession>A0ABT8E4J6</accession>